<evidence type="ECO:0000256" key="1">
    <source>
        <dbReference type="SAM" id="MobiDB-lite"/>
    </source>
</evidence>
<name>A0A9P9HDE1_FUSSL</name>
<dbReference type="Pfam" id="PF01936">
    <property type="entry name" value="NYN"/>
    <property type="match status" value="1"/>
</dbReference>
<proteinExistence type="predicted"/>
<gene>
    <name evidence="3" type="ORF">B0J15DRAFT_33155</name>
</gene>
<evidence type="ECO:0000259" key="2">
    <source>
        <dbReference type="Pfam" id="PF01936"/>
    </source>
</evidence>
<reference evidence="3" key="1">
    <citation type="journal article" date="2021" name="Nat. Commun.">
        <title>Genetic determinants of endophytism in the Arabidopsis root mycobiome.</title>
        <authorList>
            <person name="Mesny F."/>
            <person name="Miyauchi S."/>
            <person name="Thiergart T."/>
            <person name="Pickel B."/>
            <person name="Atanasova L."/>
            <person name="Karlsson M."/>
            <person name="Huettel B."/>
            <person name="Barry K.W."/>
            <person name="Haridas S."/>
            <person name="Chen C."/>
            <person name="Bauer D."/>
            <person name="Andreopoulos W."/>
            <person name="Pangilinan J."/>
            <person name="LaButti K."/>
            <person name="Riley R."/>
            <person name="Lipzen A."/>
            <person name="Clum A."/>
            <person name="Drula E."/>
            <person name="Henrissat B."/>
            <person name="Kohler A."/>
            <person name="Grigoriev I.V."/>
            <person name="Martin F.M."/>
            <person name="Hacquard S."/>
        </authorList>
    </citation>
    <scope>NUCLEOTIDE SEQUENCE</scope>
    <source>
        <strain evidence="3">FSSC 5 MPI-SDFR-AT-0091</strain>
    </source>
</reference>
<feature type="compositionally biased region" description="Polar residues" evidence="1">
    <location>
        <begin position="314"/>
        <end position="325"/>
    </location>
</feature>
<evidence type="ECO:0000313" key="4">
    <source>
        <dbReference type="Proteomes" id="UP000736672"/>
    </source>
</evidence>
<keyword evidence="4" id="KW-1185">Reference proteome</keyword>
<protein>
    <recommendedName>
        <fullName evidence="2">NYN domain-containing protein</fullName>
    </recommendedName>
</protein>
<dbReference type="GO" id="GO:0004540">
    <property type="term" value="F:RNA nuclease activity"/>
    <property type="evidence" value="ECO:0007669"/>
    <property type="project" value="InterPro"/>
</dbReference>
<feature type="domain" description="NYN" evidence="2">
    <location>
        <begin position="39"/>
        <end position="167"/>
    </location>
</feature>
<dbReference type="Gene3D" id="3.40.50.1010">
    <property type="entry name" value="5'-nuclease"/>
    <property type="match status" value="1"/>
</dbReference>
<accession>A0A9P9HDE1</accession>
<organism evidence="3 4">
    <name type="scientific">Fusarium solani</name>
    <name type="common">Filamentous fungus</name>
    <dbReference type="NCBI Taxonomy" id="169388"/>
    <lineage>
        <taxon>Eukaryota</taxon>
        <taxon>Fungi</taxon>
        <taxon>Dikarya</taxon>
        <taxon>Ascomycota</taxon>
        <taxon>Pezizomycotina</taxon>
        <taxon>Sordariomycetes</taxon>
        <taxon>Hypocreomycetidae</taxon>
        <taxon>Hypocreales</taxon>
        <taxon>Nectriaceae</taxon>
        <taxon>Fusarium</taxon>
        <taxon>Fusarium solani species complex</taxon>
    </lineage>
</organism>
<dbReference type="EMBL" id="JAGTJS010000010">
    <property type="protein sequence ID" value="KAH7254439.1"/>
    <property type="molecule type" value="Genomic_DNA"/>
</dbReference>
<sequence length="446" mass="51527">MTSRKTTRTAMRKSTQEIRIYIDDSNLWIQGQKASAQKHRYRVESDPTWRFDAGKLKNVLTQNCGLPADEDVKAIVDLYGSTPPNVESIWKAIKSCKVEVHTFERSSWTSREKEVDAEIIAASVSDAADLYYEGKSGIFIIVSGDKDLIRAVLRIAKRGFEVHVWSWTNGISGAYTQPKEECRLLMDQGLIKIHHLDEHMDKFSFYETDFNLDKSEIPPHSIVIRDPLPQAEVVDQAVKSLHIPHYRYRNQPRGGSRDDLIIIPASELEHKIHTELFQDITERLKQHGLKVMTYVAYNSKRTKGPKNGMIAPNRFNTLDTNNSVESGDKNDDAGFTVVKTRQKQQKQRLKADERKTHSRCHWRMHCREGIDCKYGHTKEETAAFRTFGKREAIKYKFCPDENCFKKKCGYAHTWEELFCPTCDNKGDHEMRNCPEKKLHSIQRYAS</sequence>
<dbReference type="AlphaFoldDB" id="A0A9P9HDE1"/>
<feature type="region of interest" description="Disordered" evidence="1">
    <location>
        <begin position="305"/>
        <end position="332"/>
    </location>
</feature>
<dbReference type="OrthoDB" id="2311180at2759"/>
<dbReference type="InterPro" id="IPR021139">
    <property type="entry name" value="NYN"/>
</dbReference>
<evidence type="ECO:0000313" key="3">
    <source>
        <dbReference type="EMBL" id="KAH7254439.1"/>
    </source>
</evidence>
<dbReference type="Proteomes" id="UP000736672">
    <property type="component" value="Unassembled WGS sequence"/>
</dbReference>
<comment type="caution">
    <text evidence="3">The sequence shown here is derived from an EMBL/GenBank/DDBJ whole genome shotgun (WGS) entry which is preliminary data.</text>
</comment>